<protein>
    <recommendedName>
        <fullName evidence="2">UBX domain-containing protein</fullName>
    </recommendedName>
</protein>
<name>A0A642V432_9ASCO</name>
<dbReference type="PROSITE" id="PS50033">
    <property type="entry name" value="UBX"/>
    <property type="match status" value="1"/>
</dbReference>
<evidence type="ECO:0000259" key="2">
    <source>
        <dbReference type="PROSITE" id="PS50033"/>
    </source>
</evidence>
<dbReference type="PANTHER" id="PTHR46424">
    <property type="entry name" value="UBX DOMAIN-CONTAINING PROTEIN 4"/>
    <property type="match status" value="1"/>
</dbReference>
<dbReference type="GO" id="GO:0005783">
    <property type="term" value="C:endoplasmic reticulum"/>
    <property type="evidence" value="ECO:0007669"/>
    <property type="project" value="TreeGrafter"/>
</dbReference>
<dbReference type="Pfam" id="PF00789">
    <property type="entry name" value="UBX"/>
    <property type="match status" value="1"/>
</dbReference>
<organism evidence="3 4">
    <name type="scientific">Trichomonascus ciferrii</name>
    <dbReference type="NCBI Taxonomy" id="44093"/>
    <lineage>
        <taxon>Eukaryota</taxon>
        <taxon>Fungi</taxon>
        <taxon>Dikarya</taxon>
        <taxon>Ascomycota</taxon>
        <taxon>Saccharomycotina</taxon>
        <taxon>Dipodascomycetes</taxon>
        <taxon>Dipodascales</taxon>
        <taxon>Trichomonascaceae</taxon>
        <taxon>Trichomonascus</taxon>
        <taxon>Trichomonascus ciferrii complex</taxon>
    </lineage>
</organism>
<proteinExistence type="predicted"/>
<reference evidence="3" key="1">
    <citation type="journal article" date="2019" name="G3 (Bethesda)">
        <title>Genome Assemblies of Two Rare Opportunistic Yeast Pathogens: Diutina rugosa (syn. Candida rugosa) and Trichomonascus ciferrii (syn. Candida ciferrii).</title>
        <authorList>
            <person name="Mixao V."/>
            <person name="Saus E."/>
            <person name="Hansen A.P."/>
            <person name="Lass-Florl C."/>
            <person name="Gabaldon T."/>
        </authorList>
    </citation>
    <scope>NUCLEOTIDE SEQUENCE</scope>
    <source>
        <strain evidence="3">CBS 4856</strain>
    </source>
</reference>
<dbReference type="Pfam" id="PF23187">
    <property type="entry name" value="UBX7_N"/>
    <property type="match status" value="1"/>
</dbReference>
<feature type="compositionally biased region" description="Polar residues" evidence="1">
    <location>
        <begin position="406"/>
        <end position="426"/>
    </location>
</feature>
<dbReference type="PANTHER" id="PTHR46424:SF1">
    <property type="entry name" value="UBX DOMAIN-CONTAINING PROTEIN 4"/>
    <property type="match status" value="1"/>
</dbReference>
<feature type="compositionally biased region" description="Basic and acidic residues" evidence="1">
    <location>
        <begin position="186"/>
        <end position="229"/>
    </location>
</feature>
<comment type="caution">
    <text evidence="3">The sequence shown here is derived from an EMBL/GenBank/DDBJ whole genome shotgun (WGS) entry which is preliminary data.</text>
</comment>
<feature type="compositionally biased region" description="Low complexity" evidence="1">
    <location>
        <begin position="127"/>
        <end position="143"/>
    </location>
</feature>
<dbReference type="Proteomes" id="UP000761534">
    <property type="component" value="Unassembled WGS sequence"/>
</dbReference>
<dbReference type="OrthoDB" id="2445133at2759"/>
<feature type="compositionally biased region" description="Low complexity" evidence="1">
    <location>
        <begin position="155"/>
        <end position="179"/>
    </location>
</feature>
<feature type="compositionally biased region" description="Low complexity" evidence="1">
    <location>
        <begin position="381"/>
        <end position="405"/>
    </location>
</feature>
<dbReference type="Gene3D" id="3.10.20.90">
    <property type="entry name" value="Phosphatidylinositol 3-kinase Catalytic Subunit, Chain A, domain 1"/>
    <property type="match status" value="1"/>
</dbReference>
<dbReference type="EMBL" id="SWFS01000218">
    <property type="protein sequence ID" value="KAA8913818.1"/>
    <property type="molecule type" value="Genomic_DNA"/>
</dbReference>
<feature type="region of interest" description="Disordered" evidence="1">
    <location>
        <begin position="83"/>
        <end position="257"/>
    </location>
</feature>
<accession>A0A642V432</accession>
<dbReference type="VEuPathDB" id="FungiDB:TRICI_003100"/>
<feature type="domain" description="UBX" evidence="2">
    <location>
        <begin position="257"/>
        <end position="335"/>
    </location>
</feature>
<feature type="compositionally biased region" description="Polar residues" evidence="1">
    <location>
        <begin position="242"/>
        <end position="257"/>
    </location>
</feature>
<dbReference type="CDD" id="cd01767">
    <property type="entry name" value="UBX"/>
    <property type="match status" value="1"/>
</dbReference>
<feature type="region of interest" description="Disordered" evidence="1">
    <location>
        <begin position="381"/>
        <end position="435"/>
    </location>
</feature>
<sequence>MRDGGLLALSREARVLDLIKEKTVPLQVTEGSKDYGFFSQVFPVKAVPSIYVIKQSQILDVFTEDLSLEAFIERFERSLGLGGEEQQTLEETEQLNSATATNTATGDSSSASRRTGSQPEEEPGNEQPSASSQPFAFSAASSSINQRAPADKTSSKSTPSSSSSSSSSAKNSAGSTSSPGRQAKGKAVEHKKSESEKYQERVRRERQAEAEERRRILRLVETDRQERKRAAQQHKSGGDAPATTTATNQSNKPRAFSNSTQCALSLRLFDGRALKHHFSSSDTLQQVREWVDTNRTDGDQPYTFFQTIPKKTFGAGEEQYTLRQLELTPSSTLILKPISNYSTAYSSSAATYSPAAMLQRGTRAVGDALYTFLGLGYDPHSPYSSEESSRSSSPVPTSDSPSSTPNVRTINNPNDDRTTYNGNQLSLKDDHRKDA</sequence>
<feature type="compositionally biased region" description="Polar residues" evidence="1">
    <location>
        <begin position="96"/>
        <end position="118"/>
    </location>
</feature>
<evidence type="ECO:0000313" key="4">
    <source>
        <dbReference type="Proteomes" id="UP000761534"/>
    </source>
</evidence>
<dbReference type="GO" id="GO:0036503">
    <property type="term" value="P:ERAD pathway"/>
    <property type="evidence" value="ECO:0007669"/>
    <property type="project" value="TreeGrafter"/>
</dbReference>
<evidence type="ECO:0000256" key="1">
    <source>
        <dbReference type="SAM" id="MobiDB-lite"/>
    </source>
</evidence>
<keyword evidence="4" id="KW-1185">Reference proteome</keyword>
<dbReference type="InterPro" id="IPR029071">
    <property type="entry name" value="Ubiquitin-like_domsf"/>
</dbReference>
<gene>
    <name evidence="3" type="ORF">TRICI_003100</name>
</gene>
<dbReference type="SUPFAM" id="SSF54236">
    <property type="entry name" value="Ubiquitin-like"/>
    <property type="match status" value="1"/>
</dbReference>
<dbReference type="SMART" id="SM00166">
    <property type="entry name" value="UBX"/>
    <property type="match status" value="1"/>
</dbReference>
<evidence type="ECO:0000313" key="3">
    <source>
        <dbReference type="EMBL" id="KAA8913818.1"/>
    </source>
</evidence>
<dbReference type="AlphaFoldDB" id="A0A642V432"/>
<dbReference type="InterPro" id="IPR001012">
    <property type="entry name" value="UBX_dom"/>
</dbReference>